<dbReference type="STRING" id="35608.A0A2U1QHU4"/>
<name>A0A2U1QHU4_ARTAN</name>
<comment type="subcellular location">
    <subcellularLocation>
        <location evidence="1">Nucleus</location>
    </subcellularLocation>
</comment>
<accession>A0A2U1QHU4</accession>
<evidence type="ECO:0000256" key="6">
    <source>
        <dbReference type="ARBA" id="ARBA00023163"/>
    </source>
</evidence>
<dbReference type="GO" id="GO:0004402">
    <property type="term" value="F:histone acetyltransferase activity"/>
    <property type="evidence" value="ECO:0007669"/>
    <property type="project" value="InterPro"/>
</dbReference>
<feature type="region of interest" description="Disordered" evidence="9">
    <location>
        <begin position="171"/>
        <end position="201"/>
    </location>
</feature>
<dbReference type="EC" id="2.3.1.48" evidence="2"/>
<dbReference type="GO" id="GO:0005667">
    <property type="term" value="C:transcription regulator complex"/>
    <property type="evidence" value="ECO:0007669"/>
    <property type="project" value="TreeGrafter"/>
</dbReference>
<keyword evidence="3 10" id="KW-0808">Transferase</keyword>
<protein>
    <recommendedName>
        <fullName evidence="2">histone acetyltransferase</fullName>
        <ecNumber evidence="2">2.3.1.48</ecNumber>
    </recommendedName>
</protein>
<evidence type="ECO:0000256" key="9">
    <source>
        <dbReference type="SAM" id="MobiDB-lite"/>
    </source>
</evidence>
<evidence type="ECO:0000313" key="11">
    <source>
        <dbReference type="Proteomes" id="UP000245207"/>
    </source>
</evidence>
<proteinExistence type="predicted"/>
<evidence type="ECO:0000256" key="3">
    <source>
        <dbReference type="ARBA" id="ARBA00022679"/>
    </source>
</evidence>
<comment type="caution">
    <text evidence="10">The sequence shown here is derived from an EMBL/GenBank/DDBJ whole genome shotgun (WGS) entry which is preliminary data.</text>
</comment>
<evidence type="ECO:0000256" key="7">
    <source>
        <dbReference type="ARBA" id="ARBA00023242"/>
    </source>
</evidence>
<dbReference type="GO" id="GO:0045944">
    <property type="term" value="P:positive regulation of transcription by RNA polymerase II"/>
    <property type="evidence" value="ECO:0007669"/>
    <property type="project" value="TreeGrafter"/>
</dbReference>
<evidence type="ECO:0000256" key="4">
    <source>
        <dbReference type="ARBA" id="ARBA00022853"/>
    </source>
</evidence>
<keyword evidence="7" id="KW-0539">Nucleus</keyword>
<evidence type="ECO:0000256" key="1">
    <source>
        <dbReference type="ARBA" id="ARBA00004123"/>
    </source>
</evidence>
<evidence type="ECO:0000256" key="8">
    <source>
        <dbReference type="ARBA" id="ARBA00048017"/>
    </source>
</evidence>
<dbReference type="GO" id="GO:0031490">
    <property type="term" value="F:chromatin DNA binding"/>
    <property type="evidence" value="ECO:0007669"/>
    <property type="project" value="TreeGrafter"/>
</dbReference>
<evidence type="ECO:0000313" key="10">
    <source>
        <dbReference type="EMBL" id="PWA97548.1"/>
    </source>
</evidence>
<gene>
    <name evidence="10" type="ORF">CTI12_AA006580</name>
</gene>
<keyword evidence="11" id="KW-1185">Reference proteome</keyword>
<organism evidence="10 11">
    <name type="scientific">Artemisia annua</name>
    <name type="common">Sweet wormwood</name>
    <dbReference type="NCBI Taxonomy" id="35608"/>
    <lineage>
        <taxon>Eukaryota</taxon>
        <taxon>Viridiplantae</taxon>
        <taxon>Streptophyta</taxon>
        <taxon>Embryophyta</taxon>
        <taxon>Tracheophyta</taxon>
        <taxon>Spermatophyta</taxon>
        <taxon>Magnoliopsida</taxon>
        <taxon>eudicotyledons</taxon>
        <taxon>Gunneridae</taxon>
        <taxon>Pentapetalae</taxon>
        <taxon>asterids</taxon>
        <taxon>campanulids</taxon>
        <taxon>Asterales</taxon>
        <taxon>Asteraceae</taxon>
        <taxon>Asteroideae</taxon>
        <taxon>Anthemideae</taxon>
        <taxon>Artemisiinae</taxon>
        <taxon>Artemisia</taxon>
    </lineage>
</organism>
<dbReference type="AlphaFoldDB" id="A0A2U1QHU4"/>
<keyword evidence="5" id="KW-0805">Transcription regulation</keyword>
<evidence type="ECO:0000256" key="5">
    <source>
        <dbReference type="ARBA" id="ARBA00023015"/>
    </source>
</evidence>
<comment type="catalytic activity">
    <reaction evidence="8">
        <text>L-lysyl-[protein] + acetyl-CoA = N(6)-acetyl-L-lysyl-[protein] + CoA + H(+)</text>
        <dbReference type="Rhea" id="RHEA:45948"/>
        <dbReference type="Rhea" id="RHEA-COMP:9752"/>
        <dbReference type="Rhea" id="RHEA-COMP:10731"/>
        <dbReference type="ChEBI" id="CHEBI:15378"/>
        <dbReference type="ChEBI" id="CHEBI:29969"/>
        <dbReference type="ChEBI" id="CHEBI:57287"/>
        <dbReference type="ChEBI" id="CHEBI:57288"/>
        <dbReference type="ChEBI" id="CHEBI:61930"/>
        <dbReference type="EC" id="2.3.1.48"/>
    </reaction>
</comment>
<keyword evidence="4" id="KW-0156">Chromatin regulator</keyword>
<evidence type="ECO:0000256" key="2">
    <source>
        <dbReference type="ARBA" id="ARBA00013184"/>
    </source>
</evidence>
<dbReference type="InterPro" id="IPR010303">
    <property type="entry name" value="RING_CBP-p300"/>
</dbReference>
<dbReference type="GO" id="GO:0000123">
    <property type="term" value="C:histone acetyltransferase complex"/>
    <property type="evidence" value="ECO:0007669"/>
    <property type="project" value="TreeGrafter"/>
</dbReference>
<dbReference type="GO" id="GO:0003713">
    <property type="term" value="F:transcription coactivator activity"/>
    <property type="evidence" value="ECO:0007669"/>
    <property type="project" value="TreeGrafter"/>
</dbReference>
<dbReference type="OrthoDB" id="1727247at2759"/>
<dbReference type="CDD" id="cd15802">
    <property type="entry name" value="RING_CBP-p300"/>
    <property type="match status" value="1"/>
</dbReference>
<dbReference type="PANTHER" id="PTHR13808">
    <property type="entry name" value="CBP/P300-RELATED"/>
    <property type="match status" value="1"/>
</dbReference>
<feature type="compositionally biased region" description="Basic and acidic residues" evidence="9">
    <location>
        <begin position="171"/>
        <end position="190"/>
    </location>
</feature>
<keyword evidence="6" id="KW-0804">Transcription</keyword>
<dbReference type="Gene3D" id="2.10.110.40">
    <property type="match status" value="1"/>
</dbReference>
<sequence>MSPDRMVIWPPTANPKVTVGFTRPPEILPAIDTTTKSANAWQTVTSTRPDNKNPAIPVSVTNASKLQDQITDTNTSTKHDVNVSKAKVEKNQALEHSMSENSCQLCAVEKLYFEPPPIYCTPCVARIKTNAMFYSLDTGDTRHYFCVPCFNDARADTINVEGTKVPKARLERNKNDEETEEWKKLKEENGRPLPESAVLGAKDLPRTIHSDHIESRMFGKLKQERLERAK</sequence>
<dbReference type="PANTHER" id="PTHR13808:SF1">
    <property type="entry name" value="HISTONE ACETYLTRANSFERASE"/>
    <property type="match status" value="1"/>
</dbReference>
<dbReference type="InterPro" id="IPR038547">
    <property type="entry name" value="RING_CBP-p300_sf"/>
</dbReference>
<dbReference type="EMBL" id="PKPP01000116">
    <property type="protein sequence ID" value="PWA97548.1"/>
    <property type="molecule type" value="Genomic_DNA"/>
</dbReference>
<dbReference type="InterPro" id="IPR013178">
    <property type="entry name" value="Histone_AcTrfase_Rtt109/CBP"/>
</dbReference>
<dbReference type="GO" id="GO:0005634">
    <property type="term" value="C:nucleus"/>
    <property type="evidence" value="ECO:0007669"/>
    <property type="project" value="UniProtKB-SubCell"/>
</dbReference>
<dbReference type="Proteomes" id="UP000245207">
    <property type="component" value="Unassembled WGS sequence"/>
</dbReference>
<reference evidence="10 11" key="1">
    <citation type="journal article" date="2018" name="Mol. Plant">
        <title>The genome of Artemisia annua provides insight into the evolution of Asteraceae family and artemisinin biosynthesis.</title>
        <authorList>
            <person name="Shen Q."/>
            <person name="Zhang L."/>
            <person name="Liao Z."/>
            <person name="Wang S."/>
            <person name="Yan T."/>
            <person name="Shi P."/>
            <person name="Liu M."/>
            <person name="Fu X."/>
            <person name="Pan Q."/>
            <person name="Wang Y."/>
            <person name="Lv Z."/>
            <person name="Lu X."/>
            <person name="Zhang F."/>
            <person name="Jiang W."/>
            <person name="Ma Y."/>
            <person name="Chen M."/>
            <person name="Hao X."/>
            <person name="Li L."/>
            <person name="Tang Y."/>
            <person name="Lv G."/>
            <person name="Zhou Y."/>
            <person name="Sun X."/>
            <person name="Brodelius P.E."/>
            <person name="Rose J.K.C."/>
            <person name="Tang K."/>
        </authorList>
    </citation>
    <scope>NUCLEOTIDE SEQUENCE [LARGE SCALE GENOMIC DNA]</scope>
    <source>
        <strain evidence="11">cv. Huhao1</strain>
        <tissue evidence="10">Leaf</tissue>
    </source>
</reference>